<proteinExistence type="predicted"/>
<dbReference type="Proteomes" id="UP000018144">
    <property type="component" value="Unassembled WGS sequence"/>
</dbReference>
<gene>
    <name evidence="2" type="ORF">PCON_09338</name>
</gene>
<evidence type="ECO:0000313" key="3">
    <source>
        <dbReference type="Proteomes" id="UP000018144"/>
    </source>
</evidence>
<evidence type="ECO:0000256" key="1">
    <source>
        <dbReference type="SAM" id="MobiDB-lite"/>
    </source>
</evidence>
<name>U4L310_PYROM</name>
<reference evidence="2 3" key="1">
    <citation type="journal article" date="2013" name="PLoS Genet.">
        <title>The genome and development-dependent transcriptomes of Pyronema confluens: a window into fungal evolution.</title>
        <authorList>
            <person name="Traeger S."/>
            <person name="Altegoer F."/>
            <person name="Freitag M."/>
            <person name="Gabaldon T."/>
            <person name="Kempken F."/>
            <person name="Kumar A."/>
            <person name="Marcet-Houben M."/>
            <person name="Poggeler S."/>
            <person name="Stajich J.E."/>
            <person name="Nowrousian M."/>
        </authorList>
    </citation>
    <scope>NUCLEOTIDE SEQUENCE [LARGE SCALE GENOMIC DNA]</scope>
    <source>
        <strain evidence="3">CBS 100304</strain>
        <tissue evidence="2">Vegetative mycelium</tissue>
    </source>
</reference>
<dbReference type="EMBL" id="HF935494">
    <property type="protein sequence ID" value="CCX09745.1"/>
    <property type="molecule type" value="Genomic_DNA"/>
</dbReference>
<feature type="region of interest" description="Disordered" evidence="1">
    <location>
        <begin position="1"/>
        <end position="33"/>
    </location>
</feature>
<feature type="compositionally biased region" description="Polar residues" evidence="1">
    <location>
        <begin position="15"/>
        <end position="33"/>
    </location>
</feature>
<dbReference type="AlphaFoldDB" id="U4L310"/>
<accession>U4L310</accession>
<sequence>MLLPFRDPATLPRPSVSNSRVKSNSLHSPTPSLTLPNLRACFEQLRPPSTTSYHFSTLFHSLLHHLKLSHIFPHLPTPCCTLAQDNGTHSTEGTSTRTVTYKHAHNYSYTMGSNTNQRKRKPE</sequence>
<protein>
    <submittedName>
        <fullName evidence="2">Uncharacterized protein</fullName>
    </submittedName>
</protein>
<keyword evidence="3" id="KW-1185">Reference proteome</keyword>
<organism evidence="2 3">
    <name type="scientific">Pyronema omphalodes (strain CBS 100304)</name>
    <name type="common">Pyronema confluens</name>
    <dbReference type="NCBI Taxonomy" id="1076935"/>
    <lineage>
        <taxon>Eukaryota</taxon>
        <taxon>Fungi</taxon>
        <taxon>Dikarya</taxon>
        <taxon>Ascomycota</taxon>
        <taxon>Pezizomycotina</taxon>
        <taxon>Pezizomycetes</taxon>
        <taxon>Pezizales</taxon>
        <taxon>Pyronemataceae</taxon>
        <taxon>Pyronema</taxon>
    </lineage>
</organism>
<evidence type="ECO:0000313" key="2">
    <source>
        <dbReference type="EMBL" id="CCX09745.1"/>
    </source>
</evidence>